<feature type="compositionally biased region" description="Polar residues" evidence="1">
    <location>
        <begin position="7"/>
        <end position="17"/>
    </location>
</feature>
<evidence type="ECO:0000256" key="1">
    <source>
        <dbReference type="SAM" id="MobiDB-lite"/>
    </source>
</evidence>
<keyword evidence="3" id="KW-1185">Reference proteome</keyword>
<evidence type="ECO:0000313" key="3">
    <source>
        <dbReference type="Proteomes" id="UP000299102"/>
    </source>
</evidence>
<protein>
    <submittedName>
        <fullName evidence="2">Uncharacterized protein</fullName>
    </submittedName>
</protein>
<gene>
    <name evidence="2" type="ORF">EVAR_52682_1</name>
</gene>
<accession>A0A4C1Y1M2</accession>
<sequence>MGMEDFQGTTTPLSESASVGKAVSKFHESTVGFSTPSVQTEVSNFSTVSIIQRRRIAVAESDPEGFLTLDPQRRPSEGWEPHIRRLESTLCYYERIETT</sequence>
<evidence type="ECO:0000313" key="2">
    <source>
        <dbReference type="EMBL" id="GBP69410.1"/>
    </source>
</evidence>
<reference evidence="2 3" key="1">
    <citation type="journal article" date="2019" name="Commun. Biol.">
        <title>The bagworm genome reveals a unique fibroin gene that provides high tensile strength.</title>
        <authorList>
            <person name="Kono N."/>
            <person name="Nakamura H."/>
            <person name="Ohtoshi R."/>
            <person name="Tomita M."/>
            <person name="Numata K."/>
            <person name="Arakawa K."/>
        </authorList>
    </citation>
    <scope>NUCLEOTIDE SEQUENCE [LARGE SCALE GENOMIC DNA]</scope>
</reference>
<comment type="caution">
    <text evidence="2">The sequence shown here is derived from an EMBL/GenBank/DDBJ whole genome shotgun (WGS) entry which is preliminary data.</text>
</comment>
<organism evidence="2 3">
    <name type="scientific">Eumeta variegata</name>
    <name type="common">Bagworm moth</name>
    <name type="synonym">Eumeta japonica</name>
    <dbReference type="NCBI Taxonomy" id="151549"/>
    <lineage>
        <taxon>Eukaryota</taxon>
        <taxon>Metazoa</taxon>
        <taxon>Ecdysozoa</taxon>
        <taxon>Arthropoda</taxon>
        <taxon>Hexapoda</taxon>
        <taxon>Insecta</taxon>
        <taxon>Pterygota</taxon>
        <taxon>Neoptera</taxon>
        <taxon>Endopterygota</taxon>
        <taxon>Lepidoptera</taxon>
        <taxon>Glossata</taxon>
        <taxon>Ditrysia</taxon>
        <taxon>Tineoidea</taxon>
        <taxon>Psychidae</taxon>
        <taxon>Oiketicinae</taxon>
        <taxon>Eumeta</taxon>
    </lineage>
</organism>
<feature type="region of interest" description="Disordered" evidence="1">
    <location>
        <begin position="1"/>
        <end position="21"/>
    </location>
</feature>
<proteinExistence type="predicted"/>
<name>A0A4C1Y1M2_EUMVA</name>
<dbReference type="Proteomes" id="UP000299102">
    <property type="component" value="Unassembled WGS sequence"/>
</dbReference>
<dbReference type="AlphaFoldDB" id="A0A4C1Y1M2"/>
<dbReference type="EMBL" id="BGZK01001040">
    <property type="protein sequence ID" value="GBP69410.1"/>
    <property type="molecule type" value="Genomic_DNA"/>
</dbReference>